<evidence type="ECO:0000313" key="5">
    <source>
        <dbReference type="EMBL" id="HCT55632.1"/>
    </source>
</evidence>
<reference evidence="5 6" key="1">
    <citation type="journal article" date="2018" name="Nat. Biotechnol.">
        <title>A standardized bacterial taxonomy based on genome phylogeny substantially revises the tree of life.</title>
        <authorList>
            <person name="Parks D.H."/>
            <person name="Chuvochina M."/>
            <person name="Waite D.W."/>
            <person name="Rinke C."/>
            <person name="Skarshewski A."/>
            <person name="Chaumeil P.A."/>
            <person name="Hugenholtz P."/>
        </authorList>
    </citation>
    <scope>NUCLEOTIDE SEQUENCE [LARGE SCALE GENOMIC DNA]</scope>
    <source>
        <strain evidence="5">UBA8844</strain>
    </source>
</reference>
<dbReference type="PANTHER" id="PTHR20842:SF0">
    <property type="entry name" value="ALPHA-ASPARTYL DIPEPTIDASE"/>
    <property type="match status" value="1"/>
</dbReference>
<dbReference type="InterPro" id="IPR005320">
    <property type="entry name" value="Peptidase_S51"/>
</dbReference>
<organism evidence="5 6">
    <name type="scientific">Gemmatimonas aurantiaca</name>
    <dbReference type="NCBI Taxonomy" id="173480"/>
    <lineage>
        <taxon>Bacteria</taxon>
        <taxon>Pseudomonadati</taxon>
        <taxon>Gemmatimonadota</taxon>
        <taxon>Gemmatimonadia</taxon>
        <taxon>Gemmatimonadales</taxon>
        <taxon>Gemmatimonadaceae</taxon>
        <taxon>Gemmatimonas</taxon>
    </lineage>
</organism>
<evidence type="ECO:0000256" key="1">
    <source>
        <dbReference type="ARBA" id="ARBA00006534"/>
    </source>
</evidence>
<accession>A0A3D4V4E4</accession>
<dbReference type="EMBL" id="DPIY01000001">
    <property type="protein sequence ID" value="HCT55632.1"/>
    <property type="molecule type" value="Genomic_DNA"/>
</dbReference>
<dbReference type="GO" id="GO:0006508">
    <property type="term" value="P:proteolysis"/>
    <property type="evidence" value="ECO:0007669"/>
    <property type="project" value="UniProtKB-KW"/>
</dbReference>
<name>A0A3D4V4E4_9BACT</name>
<dbReference type="SUPFAM" id="SSF52317">
    <property type="entry name" value="Class I glutamine amidotransferase-like"/>
    <property type="match status" value="1"/>
</dbReference>
<keyword evidence="2" id="KW-0645">Protease</keyword>
<dbReference type="AlphaFoldDB" id="A0A3D4V4E4"/>
<sequence>MTDIASNAPRATRKILIAGGGFRTKFIGYMAQLTGKSRPRICFLPTASADAPETSIGFFQACAPLNVEPFVQNVFIESLSQTQGWDEVLLSADAIVCSGGNTLNQQAIWKAQGIDVVLREAWDRGIVLGGASAGSLCWFEEGTTDSRPKALSIVKCLGFLKGSHSPHYDAEAGRRPLYHKLIGSGEMKPGYACDNDAGIYFEDNAVKRVVHTRADAKVYYVSVENGKVTEKVMQPEML</sequence>
<proteinExistence type="inferred from homology"/>
<evidence type="ECO:0000256" key="3">
    <source>
        <dbReference type="ARBA" id="ARBA00022801"/>
    </source>
</evidence>
<dbReference type="GO" id="GO:0008236">
    <property type="term" value="F:serine-type peptidase activity"/>
    <property type="evidence" value="ECO:0007669"/>
    <property type="project" value="UniProtKB-KW"/>
</dbReference>
<evidence type="ECO:0000313" key="6">
    <source>
        <dbReference type="Proteomes" id="UP000264071"/>
    </source>
</evidence>
<dbReference type="Proteomes" id="UP000264071">
    <property type="component" value="Unassembled WGS sequence"/>
</dbReference>
<keyword evidence="4" id="KW-0720">Serine protease</keyword>
<dbReference type="CDD" id="cd03146">
    <property type="entry name" value="GAT1_Peptidase_E"/>
    <property type="match status" value="1"/>
</dbReference>
<dbReference type="PANTHER" id="PTHR20842">
    <property type="entry name" value="PROTEASE S51 ALPHA-ASPARTYL DIPEPTIDASE"/>
    <property type="match status" value="1"/>
</dbReference>
<comment type="caution">
    <text evidence="5">The sequence shown here is derived from an EMBL/GenBank/DDBJ whole genome shotgun (WGS) entry which is preliminary data.</text>
</comment>
<evidence type="ECO:0000256" key="4">
    <source>
        <dbReference type="ARBA" id="ARBA00022825"/>
    </source>
</evidence>
<evidence type="ECO:0000256" key="2">
    <source>
        <dbReference type="ARBA" id="ARBA00022670"/>
    </source>
</evidence>
<keyword evidence="3" id="KW-0378">Hydrolase</keyword>
<dbReference type="InterPro" id="IPR029062">
    <property type="entry name" value="Class_I_gatase-like"/>
</dbReference>
<dbReference type="Pfam" id="PF03575">
    <property type="entry name" value="Peptidase_S51"/>
    <property type="match status" value="1"/>
</dbReference>
<comment type="similarity">
    <text evidence="1">Belongs to the peptidase S51 family.</text>
</comment>
<gene>
    <name evidence="5" type="ORF">DGD08_00315</name>
</gene>
<protein>
    <submittedName>
        <fullName evidence="5">Peptidase E</fullName>
    </submittedName>
</protein>
<dbReference type="Gene3D" id="3.40.50.880">
    <property type="match status" value="1"/>
</dbReference>